<dbReference type="GO" id="GO:0005975">
    <property type="term" value="P:carbohydrate metabolic process"/>
    <property type="evidence" value="ECO:0007669"/>
    <property type="project" value="InterPro"/>
</dbReference>
<evidence type="ECO:0000313" key="4">
    <source>
        <dbReference type="Proteomes" id="UP000268084"/>
    </source>
</evidence>
<proteinExistence type="predicted"/>
<dbReference type="Pfam" id="PF00722">
    <property type="entry name" value="Glyco_hydro_16"/>
    <property type="match status" value="1"/>
</dbReference>
<dbReference type="SUPFAM" id="SSF49899">
    <property type="entry name" value="Concanavalin A-like lectins/glucanases"/>
    <property type="match status" value="1"/>
</dbReference>
<feature type="region of interest" description="Disordered" evidence="1">
    <location>
        <begin position="259"/>
        <end position="283"/>
    </location>
</feature>
<keyword evidence="3" id="KW-0378">Hydrolase</keyword>
<dbReference type="InterPro" id="IPR000757">
    <property type="entry name" value="Beta-glucanase-like"/>
</dbReference>
<dbReference type="RefSeq" id="WP_124799269.1">
    <property type="nucleotide sequence ID" value="NZ_CP034170.1"/>
</dbReference>
<accession>A0A3G8ZM97</accession>
<dbReference type="SUPFAM" id="SSF49785">
    <property type="entry name" value="Galactose-binding domain-like"/>
    <property type="match status" value="1"/>
</dbReference>
<name>A0A3G8ZM97_9ACTN</name>
<keyword evidence="4" id="KW-1185">Reference proteome</keyword>
<reference evidence="3 4" key="2">
    <citation type="submission" date="2018-12" db="EMBL/GenBank/DDBJ databases">
        <title>Nakamurella antarcticus sp. nov., isolated from Antarctica South Shetland Islands soil.</title>
        <authorList>
            <person name="Peng F."/>
        </authorList>
    </citation>
    <scope>NUCLEOTIDE SEQUENCE [LARGE SCALE GENOMIC DNA]</scope>
    <source>
        <strain evidence="3 4">S14-144</strain>
    </source>
</reference>
<evidence type="ECO:0000259" key="2">
    <source>
        <dbReference type="PROSITE" id="PS51762"/>
    </source>
</evidence>
<dbReference type="PANTHER" id="PTHR10963:SF60">
    <property type="entry name" value="GRAM-NEGATIVE BACTERIA-BINDING PROTEIN 1-RELATED"/>
    <property type="match status" value="1"/>
</dbReference>
<reference evidence="3 4" key="1">
    <citation type="submission" date="2018-11" db="EMBL/GenBank/DDBJ databases">
        <authorList>
            <person name="Da X."/>
        </authorList>
    </citation>
    <scope>NUCLEOTIDE SEQUENCE [LARGE SCALE GENOMIC DNA]</scope>
    <source>
        <strain evidence="3 4">S14-144</strain>
    </source>
</reference>
<dbReference type="OrthoDB" id="9809583at2"/>
<dbReference type="Proteomes" id="UP000268084">
    <property type="component" value="Chromosome"/>
</dbReference>
<dbReference type="EMBL" id="CP034170">
    <property type="protein sequence ID" value="AZI58360.1"/>
    <property type="molecule type" value="Genomic_DNA"/>
</dbReference>
<feature type="compositionally biased region" description="Polar residues" evidence="1">
    <location>
        <begin position="260"/>
        <end position="274"/>
    </location>
</feature>
<dbReference type="InterPro" id="IPR013320">
    <property type="entry name" value="ConA-like_dom_sf"/>
</dbReference>
<evidence type="ECO:0000313" key="3">
    <source>
        <dbReference type="EMBL" id="AZI58360.1"/>
    </source>
</evidence>
<dbReference type="AlphaFoldDB" id="A0A3G8ZM97"/>
<dbReference type="InterPro" id="IPR008979">
    <property type="entry name" value="Galactose-bd-like_sf"/>
</dbReference>
<dbReference type="CDD" id="cd08023">
    <property type="entry name" value="GH16_laminarinase_like"/>
    <property type="match status" value="1"/>
</dbReference>
<dbReference type="GO" id="GO:0004553">
    <property type="term" value="F:hydrolase activity, hydrolyzing O-glycosyl compounds"/>
    <property type="evidence" value="ECO:0007669"/>
    <property type="project" value="InterPro"/>
</dbReference>
<evidence type="ECO:0000256" key="1">
    <source>
        <dbReference type="SAM" id="MobiDB-lite"/>
    </source>
</evidence>
<dbReference type="Gene3D" id="2.60.120.200">
    <property type="match status" value="1"/>
</dbReference>
<protein>
    <submittedName>
        <fullName evidence="3">Glycosyl hydrolase family protein</fullName>
    </submittedName>
</protein>
<feature type="domain" description="GH16" evidence="2">
    <location>
        <begin position="119"/>
        <end position="385"/>
    </location>
</feature>
<dbReference type="PANTHER" id="PTHR10963">
    <property type="entry name" value="GLYCOSYL HYDROLASE-RELATED"/>
    <property type="match status" value="1"/>
</dbReference>
<organism evidence="3 4">
    <name type="scientific">Nakamurella antarctica</name>
    <dbReference type="NCBI Taxonomy" id="1902245"/>
    <lineage>
        <taxon>Bacteria</taxon>
        <taxon>Bacillati</taxon>
        <taxon>Actinomycetota</taxon>
        <taxon>Actinomycetes</taxon>
        <taxon>Nakamurellales</taxon>
        <taxon>Nakamurellaceae</taxon>
        <taxon>Nakamurella</taxon>
    </lineage>
</organism>
<dbReference type="KEGG" id="nak:EH165_09630"/>
<dbReference type="InterPro" id="IPR050546">
    <property type="entry name" value="Glycosyl_Hydrlase_16"/>
</dbReference>
<gene>
    <name evidence="3" type="ORF">EH165_09630</name>
</gene>
<sequence length="385" mass="42126">MGFGYASIVTNVDPGGISPNPRVAYFRGDFDAPTLVGGETFTLNTVADDGVIVYVNGTEIGRSNLIAGPDSHDRFANSTFGGPATFNIPPTLITEGHNEVSASVHLNYRATKTLAFDAQVLMETPPPADPAVLETWTAPSFRDEFDGVAVDTIKWGIRDKTSVGYDQAVINASQVKVGGGELSIKTQWLPAPVQGANRLRYFNSGYIDTIGEFSQQYGRWAMRAKLPLVQDASKSMWSAFWLRDSRGLGEIDIMEALGSPHNQQRTQPQGSFSRSTHDSTNHEAGKVSISNLIKKMPSVIGGHHTWALEWTPIGMQFFYDGSLVYTATTADNPWFNTAFTDAGVNVRIDTRVGSSWMGFADPADKELTRNGSYDIDYVRAWKYTA</sequence>
<dbReference type="PROSITE" id="PS51762">
    <property type="entry name" value="GH16_2"/>
    <property type="match status" value="1"/>
</dbReference>